<dbReference type="PANTHER" id="PTHR42855:SF1">
    <property type="entry name" value="ABC TRANSPORTER DOMAIN-CONTAINING PROTEIN"/>
    <property type="match status" value="1"/>
</dbReference>
<organism evidence="6 7">
    <name type="scientific">Sutcliffiella cohnii</name>
    <dbReference type="NCBI Taxonomy" id="33932"/>
    <lineage>
        <taxon>Bacteria</taxon>
        <taxon>Bacillati</taxon>
        <taxon>Bacillota</taxon>
        <taxon>Bacilli</taxon>
        <taxon>Bacillales</taxon>
        <taxon>Bacillaceae</taxon>
        <taxon>Sutcliffiella</taxon>
    </lineage>
</organism>
<protein>
    <submittedName>
        <fullName evidence="6">Multidrug ABC transporter ATP-binding protein</fullName>
    </submittedName>
</protein>
<dbReference type="InterPro" id="IPR003593">
    <property type="entry name" value="AAA+_ATPase"/>
</dbReference>
<dbReference type="InterPro" id="IPR027417">
    <property type="entry name" value="P-loop_NTPase"/>
</dbReference>
<dbReference type="PANTHER" id="PTHR42855">
    <property type="entry name" value="ABC TRANSPORTER ATP-BINDING SUBUNIT"/>
    <property type="match status" value="1"/>
</dbReference>
<dbReference type="FunFam" id="3.40.50.300:FF:000011">
    <property type="entry name" value="Putative ABC transporter ATP-binding component"/>
    <property type="match status" value="1"/>
</dbReference>
<dbReference type="EMBL" id="CP018866">
    <property type="protein sequence ID" value="AST91733.1"/>
    <property type="molecule type" value="Genomic_DNA"/>
</dbReference>
<dbReference type="STRING" id="1314751.GCA_001591425_02847"/>
<feature type="domain" description="ABC transporter" evidence="5">
    <location>
        <begin position="4"/>
        <end position="255"/>
    </location>
</feature>
<dbReference type="PROSITE" id="PS50893">
    <property type="entry name" value="ABC_TRANSPORTER_2"/>
    <property type="match status" value="2"/>
</dbReference>
<evidence type="ECO:0000313" key="7">
    <source>
        <dbReference type="Proteomes" id="UP000215224"/>
    </source>
</evidence>
<reference evidence="6 7" key="1">
    <citation type="submission" date="2016-12" db="EMBL/GenBank/DDBJ databases">
        <title>The whole genome sequencing and assembly of Bacillus cohnii DSM 6307T strain.</title>
        <authorList>
            <person name="Lee Y.-J."/>
            <person name="Yi H."/>
            <person name="Bahn Y.-S."/>
            <person name="Kim J.F."/>
            <person name="Lee D.-W."/>
        </authorList>
    </citation>
    <scope>NUCLEOTIDE SEQUENCE [LARGE SCALE GENOMIC DNA]</scope>
    <source>
        <strain evidence="6 7">DSM 6307</strain>
    </source>
</reference>
<dbReference type="GO" id="GO:0003677">
    <property type="term" value="F:DNA binding"/>
    <property type="evidence" value="ECO:0007669"/>
    <property type="project" value="InterPro"/>
</dbReference>
<evidence type="ECO:0000256" key="1">
    <source>
        <dbReference type="ARBA" id="ARBA00022737"/>
    </source>
</evidence>
<dbReference type="InterPro" id="IPR003439">
    <property type="entry name" value="ABC_transporter-like_ATP-bd"/>
</dbReference>
<dbReference type="KEGG" id="bcoh:BC6307_10815"/>
<dbReference type="Gene3D" id="3.40.50.300">
    <property type="entry name" value="P-loop containing nucleotide triphosphate hydrolases"/>
    <property type="match status" value="2"/>
</dbReference>
<dbReference type="CDD" id="cd03221">
    <property type="entry name" value="ABCF_EF-3"/>
    <property type="match status" value="2"/>
</dbReference>
<dbReference type="Pfam" id="PF12848">
    <property type="entry name" value="ABC_tran_Xtn"/>
    <property type="match status" value="1"/>
</dbReference>
<accession>A0A223KQZ0</accession>
<evidence type="ECO:0000256" key="2">
    <source>
        <dbReference type="ARBA" id="ARBA00022741"/>
    </source>
</evidence>
<feature type="domain" description="ABC transporter" evidence="5">
    <location>
        <begin position="321"/>
        <end position="551"/>
    </location>
</feature>
<dbReference type="Pfam" id="PF16326">
    <property type="entry name" value="ABC_tran_CTD"/>
    <property type="match status" value="1"/>
</dbReference>
<keyword evidence="1" id="KW-0677">Repeat</keyword>
<dbReference type="SMART" id="SM00382">
    <property type="entry name" value="AAA"/>
    <property type="match status" value="2"/>
</dbReference>
<dbReference type="InterPro" id="IPR032524">
    <property type="entry name" value="ABC_tran_C"/>
</dbReference>
<evidence type="ECO:0000259" key="5">
    <source>
        <dbReference type="PROSITE" id="PS50893"/>
    </source>
</evidence>
<dbReference type="InterPro" id="IPR051309">
    <property type="entry name" value="ABCF_ATPase"/>
</dbReference>
<name>A0A223KQZ0_9BACI</name>
<keyword evidence="4" id="KW-0175">Coiled coil</keyword>
<dbReference type="InterPro" id="IPR017871">
    <property type="entry name" value="ABC_transporter-like_CS"/>
</dbReference>
<evidence type="ECO:0000256" key="4">
    <source>
        <dbReference type="SAM" id="Coils"/>
    </source>
</evidence>
<dbReference type="Pfam" id="PF00005">
    <property type="entry name" value="ABC_tran"/>
    <property type="match status" value="2"/>
</dbReference>
<keyword evidence="2" id="KW-0547">Nucleotide-binding</keyword>
<feature type="coiled-coil region" evidence="4">
    <location>
        <begin position="568"/>
        <end position="633"/>
    </location>
</feature>
<dbReference type="PROSITE" id="PS00211">
    <property type="entry name" value="ABC_TRANSPORTER_1"/>
    <property type="match status" value="1"/>
</dbReference>
<dbReference type="InterPro" id="IPR037118">
    <property type="entry name" value="Val-tRNA_synth_C_sf"/>
</dbReference>
<dbReference type="FunFam" id="3.40.50.300:FF:000309">
    <property type="entry name" value="ABC transporter ATP-binding protein"/>
    <property type="match status" value="1"/>
</dbReference>
<dbReference type="Proteomes" id="UP000215224">
    <property type="component" value="Chromosome"/>
</dbReference>
<dbReference type="Gene3D" id="1.10.287.380">
    <property type="entry name" value="Valyl-tRNA synthetase, C-terminal domain"/>
    <property type="match status" value="1"/>
</dbReference>
<sequence length="638" mass="72874">MKMIIGENISKIYVEKQLLHNVSFSIQEKERVGLIGVNGTGKSTFLKIVASKESADEGTITTSSDYKISFLSQKPNLDENLSIMEQVLDENTSINNIIKSYESCLSKIQEDPMNEKIQSDLMHYQQQMDSLNAWDHSSNAKAVLNKLGIEDVTVKVGQLSGGQKKRVALAQTLLQNPDLLILDEPTNHLDFETIMWLEDYLNKFTGALLLVTHDRYFLDKVTTKIFELHNGHLYTYLGNYASYLEAKAIRMEELEKTETKQKSLYRQELEWMRKGAKARTTKQKARIQRFEKLEENVKVNNEKTQLEMVTAGTQRLGKKVLELKDVSVTFNNKVILKNIDLLLKQKDRIGIVGPNGAGKSTLLNVLASKLVPSAGELEKGQTVKIGYYTQEQEDMNGEQRIIEYIKEEAEVVHTEDGQMISASQLLERFLFPPHSHGTPIRKLSGGEKKRLYLLKILMSQPNVLLLDEPTNDLDTETLTILEAYLEEFPGVVVTVSHDRYFLDKVVTELLILDGSGTARRIFGEYSDYLLEQQAKKQLEKKEAVKSVEQPIRLEKKQLRLSFQEQKDWETIEERIADLEIELERISKEIEKAGSDYGKISELMESQNMKSEQLEALMKRWEELSEKVEAIQAQKAGSK</sequence>
<evidence type="ECO:0000313" key="6">
    <source>
        <dbReference type="EMBL" id="AST91733.1"/>
    </source>
</evidence>
<evidence type="ECO:0000256" key="3">
    <source>
        <dbReference type="ARBA" id="ARBA00022840"/>
    </source>
</evidence>
<keyword evidence="3 6" id="KW-0067">ATP-binding</keyword>
<dbReference type="SUPFAM" id="SSF52540">
    <property type="entry name" value="P-loop containing nucleoside triphosphate hydrolases"/>
    <property type="match status" value="2"/>
</dbReference>
<dbReference type="AlphaFoldDB" id="A0A223KQZ0"/>
<dbReference type="GO" id="GO:0005524">
    <property type="term" value="F:ATP binding"/>
    <property type="evidence" value="ECO:0007669"/>
    <property type="project" value="UniProtKB-KW"/>
</dbReference>
<keyword evidence="7" id="KW-1185">Reference proteome</keyword>
<dbReference type="RefSeq" id="WP_066417400.1">
    <property type="nucleotide sequence ID" value="NZ_CP018866.1"/>
</dbReference>
<dbReference type="InterPro" id="IPR032781">
    <property type="entry name" value="ABC_tran_Xtn"/>
</dbReference>
<dbReference type="GO" id="GO:0016887">
    <property type="term" value="F:ATP hydrolysis activity"/>
    <property type="evidence" value="ECO:0007669"/>
    <property type="project" value="InterPro"/>
</dbReference>
<proteinExistence type="predicted"/>
<gene>
    <name evidence="6" type="ORF">BC6307_10815</name>
</gene>